<name>A0A2K8QQK0_9GAMM</name>
<protein>
    <submittedName>
        <fullName evidence="1">Uncharacterized protein</fullName>
    </submittedName>
</protein>
<proteinExistence type="predicted"/>
<reference evidence="2" key="1">
    <citation type="journal article" date="2018" name="Genome Announc.">
        <title>Complete genome sequence of a Dickeya fangzhongdai type strain causing bleeding canker of pear tree trunks.</title>
        <authorList>
            <person name="Zhao Y."/>
            <person name="Tian Y."/>
            <person name="Li X."/>
            <person name="Hu B."/>
        </authorList>
    </citation>
    <scope>NUCLEOTIDE SEQUENCE [LARGE SCALE GENOMIC DNA]</scope>
    <source>
        <strain evidence="2">DSM 101947</strain>
    </source>
</reference>
<dbReference type="EMBL" id="CP025003">
    <property type="protein sequence ID" value="ATZ95764.1"/>
    <property type="molecule type" value="Genomic_DNA"/>
</dbReference>
<gene>
    <name evidence="1" type="ORF">CVE23_18390</name>
</gene>
<evidence type="ECO:0000313" key="2">
    <source>
        <dbReference type="Proteomes" id="UP000231901"/>
    </source>
</evidence>
<dbReference type="KEGG" id="dfn:CVE23_18390"/>
<dbReference type="Proteomes" id="UP000231901">
    <property type="component" value="Chromosome"/>
</dbReference>
<keyword evidence="2" id="KW-1185">Reference proteome</keyword>
<sequence>MDPQLRPLQSCPVCSFTRKLSQHLIEVGLAASFLGNKSIYESEHGTTTIRTNTIGDWFALAARLEKVEVNTWKFESSDASFYCGTVADNIDAHSKHYTNYATALTRFVFVCNGLEEAYRFIDHLYAPLSVARGVAKKDLKRTSSMRAVALLDDLFERMGALAAPNDFEHHCRNFINLFNRYKAEHNASVGGIEVGAEVFPTFALQLVRNLRNHVAHGAFPLAPPVDYGGYEDSEELVLMLKHACRVVALYIQIILRWFSPGFESYDYNSMVGYGKEFDRFKERCTLEYILDLHRQSDFALHQDHYRVDDDEK</sequence>
<dbReference type="AlphaFoldDB" id="A0A2K8QQK0"/>
<dbReference type="GeneID" id="66566286"/>
<organism evidence="1 2">
    <name type="scientific">Dickeya fangzhongdai</name>
    <dbReference type="NCBI Taxonomy" id="1778540"/>
    <lineage>
        <taxon>Bacteria</taxon>
        <taxon>Pseudomonadati</taxon>
        <taxon>Pseudomonadota</taxon>
        <taxon>Gammaproteobacteria</taxon>
        <taxon>Enterobacterales</taxon>
        <taxon>Pectobacteriaceae</taxon>
        <taxon>Dickeya</taxon>
    </lineage>
</organism>
<dbReference type="RefSeq" id="WP_100850106.1">
    <property type="nucleotide sequence ID" value="NZ_BMJF01000019.1"/>
</dbReference>
<evidence type="ECO:0000313" key="1">
    <source>
        <dbReference type="EMBL" id="ATZ95764.1"/>
    </source>
</evidence>
<accession>A0A2K8QQK0</accession>